<keyword evidence="4" id="KW-0548">Nucleotidyltransferase</keyword>
<dbReference type="PANTHER" id="PTHR46173">
    <property type="entry name" value="CCA TRNA NUCLEOTIDYLTRANSFERASE 1, MITOCHONDRIAL"/>
    <property type="match status" value="1"/>
</dbReference>
<protein>
    <submittedName>
        <fullName evidence="11">Poly(A) polymerase</fullName>
    </submittedName>
</protein>
<evidence type="ECO:0000313" key="11">
    <source>
        <dbReference type="EMBL" id="TQL17446.1"/>
    </source>
</evidence>
<evidence type="ECO:0000256" key="5">
    <source>
        <dbReference type="ARBA" id="ARBA00022723"/>
    </source>
</evidence>
<dbReference type="PANTHER" id="PTHR46173:SF1">
    <property type="entry name" value="CCA TRNA NUCLEOTIDYLTRANSFERASE 1, MITOCHONDRIAL"/>
    <property type="match status" value="1"/>
</dbReference>
<dbReference type="Proteomes" id="UP000316887">
    <property type="component" value="Unassembled WGS sequence"/>
</dbReference>
<dbReference type="AlphaFoldDB" id="A0A542W1K0"/>
<evidence type="ECO:0000256" key="3">
    <source>
        <dbReference type="ARBA" id="ARBA00022694"/>
    </source>
</evidence>
<evidence type="ECO:0000313" key="12">
    <source>
        <dbReference type="Proteomes" id="UP000316887"/>
    </source>
</evidence>
<keyword evidence="6" id="KW-0547">Nucleotide-binding</keyword>
<keyword evidence="2 8" id="KW-0808">Transferase</keyword>
<dbReference type="InterPro" id="IPR050264">
    <property type="entry name" value="Bact_CCA-adding_enz_type3_sf"/>
</dbReference>
<dbReference type="GO" id="GO:0046872">
    <property type="term" value="F:metal ion binding"/>
    <property type="evidence" value="ECO:0007669"/>
    <property type="project" value="UniProtKB-KW"/>
</dbReference>
<dbReference type="InterPro" id="IPR002646">
    <property type="entry name" value="PolA_pol_head_dom"/>
</dbReference>
<keyword evidence="7" id="KW-0460">Magnesium</keyword>
<dbReference type="CDD" id="cd05398">
    <property type="entry name" value="NT_ClassII-CCAase"/>
    <property type="match status" value="1"/>
</dbReference>
<keyword evidence="3" id="KW-0819">tRNA processing</keyword>
<comment type="similarity">
    <text evidence="8">Belongs to the tRNA nucleotidyltransferase/poly(A) polymerase family.</text>
</comment>
<dbReference type="GO" id="GO:0008033">
    <property type="term" value="P:tRNA processing"/>
    <property type="evidence" value="ECO:0007669"/>
    <property type="project" value="UniProtKB-KW"/>
</dbReference>
<dbReference type="Pfam" id="PF12627">
    <property type="entry name" value="PolyA_pol_RNAbd"/>
    <property type="match status" value="1"/>
</dbReference>
<comment type="cofactor">
    <cofactor evidence="1">
        <name>Mg(2+)</name>
        <dbReference type="ChEBI" id="CHEBI:18420"/>
    </cofactor>
</comment>
<keyword evidence="5" id="KW-0479">Metal-binding</keyword>
<dbReference type="InterPro" id="IPR032828">
    <property type="entry name" value="PolyA_RNA-bd"/>
</dbReference>
<feature type="domain" description="tRNA nucleotidyltransferase/poly(A) polymerase RNA and SrmB- binding" evidence="10">
    <location>
        <begin position="186"/>
        <end position="239"/>
    </location>
</feature>
<dbReference type="EMBL" id="VFOF01000001">
    <property type="protein sequence ID" value="TQL17446.1"/>
    <property type="molecule type" value="Genomic_DNA"/>
</dbReference>
<feature type="domain" description="Poly A polymerase head" evidence="9">
    <location>
        <begin position="30"/>
        <end position="152"/>
    </location>
</feature>
<gene>
    <name evidence="11" type="ORF">FBY58_1032</name>
</gene>
<dbReference type="GO" id="GO:0016779">
    <property type="term" value="F:nucleotidyltransferase activity"/>
    <property type="evidence" value="ECO:0007669"/>
    <property type="project" value="UniProtKB-KW"/>
</dbReference>
<accession>A0A542W1K0</accession>
<organism evidence="11 12">
    <name type="scientific">Zymomonas mobilis</name>
    <dbReference type="NCBI Taxonomy" id="542"/>
    <lineage>
        <taxon>Bacteria</taxon>
        <taxon>Pseudomonadati</taxon>
        <taxon>Pseudomonadota</taxon>
        <taxon>Alphaproteobacteria</taxon>
        <taxon>Sphingomonadales</taxon>
        <taxon>Zymomonadaceae</taxon>
        <taxon>Zymomonas</taxon>
    </lineage>
</organism>
<evidence type="ECO:0000256" key="8">
    <source>
        <dbReference type="RuleBase" id="RU003953"/>
    </source>
</evidence>
<dbReference type="GO" id="GO:0000049">
    <property type="term" value="F:tRNA binding"/>
    <property type="evidence" value="ECO:0007669"/>
    <property type="project" value="TreeGrafter"/>
</dbReference>
<evidence type="ECO:0000259" key="9">
    <source>
        <dbReference type="Pfam" id="PF01743"/>
    </source>
</evidence>
<evidence type="ECO:0000256" key="1">
    <source>
        <dbReference type="ARBA" id="ARBA00001946"/>
    </source>
</evidence>
<dbReference type="InterPro" id="IPR043519">
    <property type="entry name" value="NT_sf"/>
</dbReference>
<name>A0A542W1K0_ZYMMB</name>
<dbReference type="SUPFAM" id="SSF81301">
    <property type="entry name" value="Nucleotidyltransferase"/>
    <property type="match status" value="1"/>
</dbReference>
<dbReference type="RefSeq" id="WP_141919788.1">
    <property type="nucleotide sequence ID" value="NZ_VFOF01000001.1"/>
</dbReference>
<dbReference type="Gene3D" id="1.10.3090.10">
    <property type="entry name" value="cca-adding enzyme, domain 2"/>
    <property type="match status" value="1"/>
</dbReference>
<evidence type="ECO:0000256" key="4">
    <source>
        <dbReference type="ARBA" id="ARBA00022695"/>
    </source>
</evidence>
<dbReference type="SUPFAM" id="SSF81891">
    <property type="entry name" value="Poly A polymerase C-terminal region-like"/>
    <property type="match status" value="1"/>
</dbReference>
<keyword evidence="8" id="KW-0694">RNA-binding</keyword>
<comment type="caution">
    <text evidence="11">The sequence shown here is derived from an EMBL/GenBank/DDBJ whole genome shotgun (WGS) entry which is preliminary data.</text>
</comment>
<evidence type="ECO:0000256" key="6">
    <source>
        <dbReference type="ARBA" id="ARBA00022741"/>
    </source>
</evidence>
<dbReference type="Gene3D" id="3.30.460.10">
    <property type="entry name" value="Beta Polymerase, domain 2"/>
    <property type="match status" value="1"/>
</dbReference>
<dbReference type="GO" id="GO:0000166">
    <property type="term" value="F:nucleotide binding"/>
    <property type="evidence" value="ECO:0007669"/>
    <property type="project" value="UniProtKB-KW"/>
</dbReference>
<proteinExistence type="inferred from homology"/>
<dbReference type="OrthoDB" id="9805698at2"/>
<reference evidence="11 12" key="1">
    <citation type="submission" date="2019-06" db="EMBL/GenBank/DDBJ databases">
        <title>Genome sequencing of Zymomonas mobilis strains for genetic engineering and biofuel applications.</title>
        <authorList>
            <person name="Teravest M."/>
        </authorList>
    </citation>
    <scope>NUCLEOTIDE SEQUENCE [LARGE SCALE GENOMIC DNA]</scope>
    <source>
        <strain evidence="11 12">AN0101</strain>
    </source>
</reference>
<evidence type="ECO:0000259" key="10">
    <source>
        <dbReference type="Pfam" id="PF12627"/>
    </source>
</evidence>
<evidence type="ECO:0000256" key="7">
    <source>
        <dbReference type="ARBA" id="ARBA00022842"/>
    </source>
</evidence>
<sequence length="402" mass="44449">MSVSLPDQAWRHQDGLSDLIKSLGGDEMIRFVGGCVRDTLLNLPVNDIDCATRHHPEKTIDLIKSAGFKAIPTGIEHGTITALLPSCAVEITSLRQDVSTDGRHATIAYSDNWEDDAKRRDFTINALYAEAESSRIHDYFGGLADLEKHSVRFIGNPETRIAEDHLRILRYFRFYARFGQATPDATALAACIKRANDLMALSRERIASEVLKILALPNPLAVITLMIESGIFKPILPEITIEGANHLQRLLEREKAYDVSGGDALMRLAALLPEEADLARSLAQRLRFSKEQKKYLIALLTQEDEKPLVLAWAIGKQATMARILLSDRNEDTVKTAIAALKAWERPVFPLKGGDLIAKGLIAGPVVAAVLQNVQKQWVDAEFPNSDWVQEKADSAIAEAKAQ</sequence>
<evidence type="ECO:0000256" key="2">
    <source>
        <dbReference type="ARBA" id="ARBA00022679"/>
    </source>
</evidence>
<dbReference type="Pfam" id="PF01743">
    <property type="entry name" value="PolyA_pol"/>
    <property type="match status" value="1"/>
</dbReference>